<feature type="region of interest" description="Disordered" evidence="3">
    <location>
        <begin position="760"/>
        <end position="1001"/>
    </location>
</feature>
<feature type="compositionally biased region" description="Low complexity" evidence="3">
    <location>
        <begin position="686"/>
        <end position="700"/>
    </location>
</feature>
<proteinExistence type="predicted"/>
<dbReference type="SUPFAM" id="SSF144284">
    <property type="entry name" value="Sec2 N-terminal region"/>
    <property type="match status" value="1"/>
</dbReference>
<sequence>MPEPLHARTHSVDTEAEMHELNYEADYLDEKVKPGTTNGADLERHNSDPDAQAMVIESLRTQIQDLCSQVSQLNNKLVNSYDRVSDLEDDLHIATTNLRHSTLKISELELERSQHLSALSTGLLVEKDHVTSELTRLMEKATEEAAQRGQAETMRAEIEKDLDDLSASLFNQANSMVAEARIAQARSERKAEETERALRGAEEVVGILQDQMQTLQSEKERAFVAVEEMRITMGKGKWVERPHEQAHHIQPRLLCSHIPYQEYLAFITHLRNIRPSTQQPPAMSTLLPLPFLARLVTEDSDPTVRLDLAPSLNWLTRRSVISAIHSGQLTVEPMPTMTLLEELAPSTIPGHLPNTQISCALCGTCIIPPAASADSPTSATFAPVNSSTRPAMNGTWSSSLFKTSLVQSIAVSGPNALVQSSIPPIPTEPPSQVYIFRLAATSSGLPVPLQQTGSQYRPTIYPLCTTHWCLARLRTTCSMWAFVRTGVVERIWEETAYVPPMHRSPLSSVTSLHGDATEEKTPAVPPRKTRMGIGALWGTVQRSLSSSREPESESKEATKQDTSKPLPQSPTKKSLLPPPPVHPSLSAPAATTVKPSAVPPPLPKRNRDRETHAPKVISSAETAQAKEETPVVAPSPLSRTTTQDNFTTPEEEPSAFLTQTSAAPADIPLPPSVPPSPAPPLVPELSTAAASADATANADAPLVHSVPPAGPQGENAPTVRGVSPTPPPIPRRAPGRARAGSVAVVRPPPAAPTLAAPAIAEEESTPAAAIGGTNGTLVEEDETEEEPTTVVTPAEEPIISTQFAEEPTIPTQPAEQPAASTQTEETEVPAEPAQPVEELAMSTESTEECSAPAESVEETQPVVETATDPQADIELPSTTAEDEQEPASQPQQLSEFATEHLTGESILEPSEAREEESATVQSETEEQNAAEESASAHEEEVVESRPPSPVAPSTNGVVDGIEGQSPGDIDPADIGGTPMSQDQDYDSITGESSADRFYVGDGTWEERTWKELVRLREEMFWARIGGVRQTSGR</sequence>
<feature type="region of interest" description="Disordered" evidence="3">
    <location>
        <begin position="503"/>
        <end position="743"/>
    </location>
</feature>
<dbReference type="OMA" id="REDMFWA"/>
<evidence type="ECO:0000256" key="1">
    <source>
        <dbReference type="ARBA" id="ARBA00023054"/>
    </source>
</evidence>
<feature type="compositionally biased region" description="Basic and acidic residues" evidence="3">
    <location>
        <begin position="548"/>
        <end position="562"/>
    </location>
</feature>
<dbReference type="PANTHER" id="PTHR14430">
    <property type="entry name" value="RABIN3-RELATED"/>
    <property type="match status" value="1"/>
</dbReference>
<dbReference type="Gene3D" id="6.10.140.910">
    <property type="match status" value="1"/>
</dbReference>
<dbReference type="OrthoDB" id="1748564at2759"/>
<dbReference type="GO" id="GO:0005085">
    <property type="term" value="F:guanyl-nucleotide exchange factor activity"/>
    <property type="evidence" value="ECO:0007669"/>
    <property type="project" value="InterPro"/>
</dbReference>
<keyword evidence="1 2" id="KW-0175">Coiled coil</keyword>
<dbReference type="CDD" id="cd21044">
    <property type="entry name" value="Rab11BD_RAB3IP_like"/>
    <property type="match status" value="1"/>
</dbReference>
<feature type="compositionally biased region" description="Low complexity" evidence="3">
    <location>
        <begin position="788"/>
        <end position="797"/>
    </location>
</feature>
<feature type="domain" description="GDP/GTP exchange factor Sec2 N-terminal" evidence="4">
    <location>
        <begin position="85"/>
        <end position="216"/>
    </location>
</feature>
<evidence type="ECO:0000259" key="4">
    <source>
        <dbReference type="Pfam" id="PF06428"/>
    </source>
</evidence>
<dbReference type="GO" id="GO:0006887">
    <property type="term" value="P:exocytosis"/>
    <property type="evidence" value="ECO:0007669"/>
    <property type="project" value="TreeGrafter"/>
</dbReference>
<feature type="compositionally biased region" description="Pro residues" evidence="3">
    <location>
        <begin position="667"/>
        <end position="682"/>
    </location>
</feature>
<evidence type="ECO:0000256" key="3">
    <source>
        <dbReference type="SAM" id="MobiDB-lite"/>
    </source>
</evidence>
<feature type="compositionally biased region" description="Polar residues" evidence="3">
    <location>
        <begin position="886"/>
        <end position="895"/>
    </location>
</feature>
<accession>A0A2H3IZI6</accession>
<feature type="coiled-coil region" evidence="2">
    <location>
        <begin position="56"/>
        <end position="90"/>
    </location>
</feature>
<feature type="compositionally biased region" description="Basic and acidic residues" evidence="3">
    <location>
        <begin position="934"/>
        <end position="943"/>
    </location>
</feature>
<dbReference type="Proteomes" id="UP000218811">
    <property type="component" value="Unassembled WGS sequence"/>
</dbReference>
<dbReference type="InterPro" id="IPR009449">
    <property type="entry name" value="Sec2_N"/>
</dbReference>
<protein>
    <recommendedName>
        <fullName evidence="4">GDP/GTP exchange factor Sec2 N-terminal domain-containing protein</fullName>
    </recommendedName>
</protein>
<dbReference type="InterPro" id="IPR040351">
    <property type="entry name" value="RAB3IL/RAB3IP/Sec2"/>
</dbReference>
<feature type="compositionally biased region" description="Low complexity" evidence="3">
    <location>
        <begin position="829"/>
        <end position="838"/>
    </location>
</feature>
<dbReference type="EMBL" id="KB467843">
    <property type="protein sequence ID" value="PCH35356.1"/>
    <property type="molecule type" value="Genomic_DNA"/>
</dbReference>
<feature type="compositionally biased region" description="Low complexity" evidence="3">
    <location>
        <begin position="563"/>
        <end position="575"/>
    </location>
</feature>
<dbReference type="Pfam" id="PF06428">
    <property type="entry name" value="Sec2p"/>
    <property type="match status" value="1"/>
</dbReference>
<dbReference type="GO" id="GO:0051286">
    <property type="term" value="C:cell tip"/>
    <property type="evidence" value="ECO:0007669"/>
    <property type="project" value="TreeGrafter"/>
</dbReference>
<gene>
    <name evidence="5" type="ORF">WOLCODRAFT_139866</name>
</gene>
<feature type="coiled-coil region" evidence="2">
    <location>
        <begin position="175"/>
        <end position="218"/>
    </location>
</feature>
<reference evidence="5 6" key="1">
    <citation type="journal article" date="2012" name="Science">
        <title>The Paleozoic origin of enzymatic lignin decomposition reconstructed from 31 fungal genomes.</title>
        <authorList>
            <person name="Floudas D."/>
            <person name="Binder M."/>
            <person name="Riley R."/>
            <person name="Barry K."/>
            <person name="Blanchette R.A."/>
            <person name="Henrissat B."/>
            <person name="Martinez A.T."/>
            <person name="Otillar R."/>
            <person name="Spatafora J.W."/>
            <person name="Yadav J.S."/>
            <person name="Aerts A."/>
            <person name="Benoit I."/>
            <person name="Boyd A."/>
            <person name="Carlson A."/>
            <person name="Copeland A."/>
            <person name="Coutinho P.M."/>
            <person name="de Vries R.P."/>
            <person name="Ferreira P."/>
            <person name="Findley K."/>
            <person name="Foster B."/>
            <person name="Gaskell J."/>
            <person name="Glotzer D."/>
            <person name="Gorecki P."/>
            <person name="Heitman J."/>
            <person name="Hesse C."/>
            <person name="Hori C."/>
            <person name="Igarashi K."/>
            <person name="Jurgens J.A."/>
            <person name="Kallen N."/>
            <person name="Kersten P."/>
            <person name="Kohler A."/>
            <person name="Kuees U."/>
            <person name="Kumar T.K.A."/>
            <person name="Kuo A."/>
            <person name="LaButti K."/>
            <person name="Larrondo L.F."/>
            <person name="Lindquist E."/>
            <person name="Ling A."/>
            <person name="Lombard V."/>
            <person name="Lucas S."/>
            <person name="Lundell T."/>
            <person name="Martin R."/>
            <person name="McLaughlin D.J."/>
            <person name="Morgenstern I."/>
            <person name="Morin E."/>
            <person name="Murat C."/>
            <person name="Nagy L.G."/>
            <person name="Nolan M."/>
            <person name="Ohm R.A."/>
            <person name="Patyshakuliyeva A."/>
            <person name="Rokas A."/>
            <person name="Ruiz-Duenas F.J."/>
            <person name="Sabat G."/>
            <person name="Salamov A."/>
            <person name="Samejima M."/>
            <person name="Schmutz J."/>
            <person name="Slot J.C."/>
            <person name="St John F."/>
            <person name="Stenlid J."/>
            <person name="Sun H."/>
            <person name="Sun S."/>
            <person name="Syed K."/>
            <person name="Tsang A."/>
            <person name="Wiebenga A."/>
            <person name="Young D."/>
            <person name="Pisabarro A."/>
            <person name="Eastwood D.C."/>
            <person name="Martin F."/>
            <person name="Cullen D."/>
            <person name="Grigoriev I.V."/>
            <person name="Hibbett D.S."/>
        </authorList>
    </citation>
    <scope>NUCLEOTIDE SEQUENCE [LARGE SCALE GENOMIC DNA]</scope>
    <source>
        <strain evidence="5 6">MD-104</strain>
    </source>
</reference>
<feature type="compositionally biased region" description="Polar residues" evidence="3">
    <location>
        <begin position="637"/>
        <end position="648"/>
    </location>
</feature>
<evidence type="ECO:0000256" key="2">
    <source>
        <dbReference type="SAM" id="Coils"/>
    </source>
</evidence>
<organism evidence="5 6">
    <name type="scientific">Wolfiporia cocos (strain MD-104)</name>
    <name type="common">Brown rot fungus</name>
    <dbReference type="NCBI Taxonomy" id="742152"/>
    <lineage>
        <taxon>Eukaryota</taxon>
        <taxon>Fungi</taxon>
        <taxon>Dikarya</taxon>
        <taxon>Basidiomycota</taxon>
        <taxon>Agaricomycotina</taxon>
        <taxon>Agaricomycetes</taxon>
        <taxon>Polyporales</taxon>
        <taxon>Phaeolaceae</taxon>
        <taxon>Wolfiporia</taxon>
    </lineage>
</organism>
<evidence type="ECO:0000313" key="5">
    <source>
        <dbReference type="EMBL" id="PCH35356.1"/>
    </source>
</evidence>
<name>A0A2H3IZI6_WOLCO</name>
<dbReference type="STRING" id="742152.A0A2H3IZI6"/>
<dbReference type="AlphaFoldDB" id="A0A2H3IZI6"/>
<feature type="compositionally biased region" description="Acidic residues" evidence="3">
    <location>
        <begin position="778"/>
        <end position="787"/>
    </location>
</feature>
<dbReference type="GO" id="GO:0070319">
    <property type="term" value="C:Golgi to plasma membrane transport vesicle"/>
    <property type="evidence" value="ECO:0007669"/>
    <property type="project" value="TreeGrafter"/>
</dbReference>
<keyword evidence="6" id="KW-1185">Reference proteome</keyword>
<evidence type="ECO:0000313" key="6">
    <source>
        <dbReference type="Proteomes" id="UP000218811"/>
    </source>
</evidence>
<dbReference type="PANTHER" id="PTHR14430:SF0">
    <property type="entry name" value="SEC2P DOMAIN-CONTAINING PROTEIN"/>
    <property type="match status" value="1"/>
</dbReference>
<feature type="compositionally biased region" description="Polar residues" evidence="3">
    <location>
        <begin position="799"/>
        <end position="820"/>
    </location>
</feature>